<dbReference type="SMART" id="SM00164">
    <property type="entry name" value="TBC"/>
    <property type="match status" value="1"/>
</dbReference>
<evidence type="ECO:0000256" key="1">
    <source>
        <dbReference type="SAM" id="MobiDB-lite"/>
    </source>
</evidence>
<dbReference type="Gene3D" id="1.10.8.270">
    <property type="entry name" value="putative rabgap domain of human tbc1 domain family member 14 like domains"/>
    <property type="match status" value="1"/>
</dbReference>
<name>A0A9P6RPQ9_9FUNG</name>
<dbReference type="InterPro" id="IPR050302">
    <property type="entry name" value="Rab_GAP_TBC_domain"/>
</dbReference>
<dbReference type="GO" id="GO:0005096">
    <property type="term" value="F:GTPase activator activity"/>
    <property type="evidence" value="ECO:0007669"/>
    <property type="project" value="TreeGrafter"/>
</dbReference>
<feature type="domain" description="Rab-GAP TBC" evidence="2">
    <location>
        <begin position="779"/>
        <end position="967"/>
    </location>
</feature>
<dbReference type="Pfam" id="PF00566">
    <property type="entry name" value="RabGAP-TBC"/>
    <property type="match status" value="1"/>
</dbReference>
<accession>A0A9P6RPQ9</accession>
<feature type="compositionally biased region" description="Low complexity" evidence="1">
    <location>
        <begin position="573"/>
        <end position="596"/>
    </location>
</feature>
<dbReference type="PANTHER" id="PTHR47219">
    <property type="entry name" value="RAB GTPASE-ACTIVATING PROTEIN 1-LIKE"/>
    <property type="match status" value="1"/>
</dbReference>
<protein>
    <submittedName>
        <fullName evidence="3">TBC1 domain member 8B</fullName>
    </submittedName>
</protein>
<comment type="caution">
    <text evidence="3">The sequence shown here is derived from an EMBL/GenBank/DDBJ whole genome shotgun (WGS) entry which is preliminary data.</text>
</comment>
<dbReference type="PROSITE" id="PS50086">
    <property type="entry name" value="TBC_RABGAP"/>
    <property type="match status" value="1"/>
</dbReference>
<dbReference type="GO" id="GO:0031267">
    <property type="term" value="F:small GTPase binding"/>
    <property type="evidence" value="ECO:0007669"/>
    <property type="project" value="TreeGrafter"/>
</dbReference>
<evidence type="ECO:0000313" key="3">
    <source>
        <dbReference type="EMBL" id="KAG0325560.1"/>
    </source>
</evidence>
<dbReference type="InterPro" id="IPR035969">
    <property type="entry name" value="Rab-GAP_TBC_sf"/>
</dbReference>
<organism evidence="3 4">
    <name type="scientific">Dissophora globulifera</name>
    <dbReference type="NCBI Taxonomy" id="979702"/>
    <lineage>
        <taxon>Eukaryota</taxon>
        <taxon>Fungi</taxon>
        <taxon>Fungi incertae sedis</taxon>
        <taxon>Mucoromycota</taxon>
        <taxon>Mortierellomycotina</taxon>
        <taxon>Mortierellomycetes</taxon>
        <taxon>Mortierellales</taxon>
        <taxon>Mortierellaceae</taxon>
        <taxon>Dissophora</taxon>
    </lineage>
</organism>
<reference evidence="3" key="1">
    <citation type="journal article" date="2020" name="Fungal Divers.">
        <title>Resolving the Mortierellaceae phylogeny through synthesis of multi-gene phylogenetics and phylogenomics.</title>
        <authorList>
            <person name="Vandepol N."/>
            <person name="Liber J."/>
            <person name="Desiro A."/>
            <person name="Na H."/>
            <person name="Kennedy M."/>
            <person name="Barry K."/>
            <person name="Grigoriev I.V."/>
            <person name="Miller A.N."/>
            <person name="O'Donnell K."/>
            <person name="Stajich J.E."/>
            <person name="Bonito G."/>
        </authorList>
    </citation>
    <scope>NUCLEOTIDE SEQUENCE</scope>
    <source>
        <strain evidence="3">REB-010B</strain>
    </source>
</reference>
<dbReference type="FunFam" id="1.10.8.270:FF:000026">
    <property type="entry name" value="TBC (Tre-2/Bub2/Cdc16) domain family"/>
    <property type="match status" value="1"/>
</dbReference>
<feature type="region of interest" description="Disordered" evidence="1">
    <location>
        <begin position="572"/>
        <end position="596"/>
    </location>
</feature>
<evidence type="ECO:0000313" key="4">
    <source>
        <dbReference type="Proteomes" id="UP000738325"/>
    </source>
</evidence>
<dbReference type="InterPro" id="IPR004182">
    <property type="entry name" value="GRAM"/>
</dbReference>
<dbReference type="SMART" id="SM00568">
    <property type="entry name" value="GRAM"/>
    <property type="match status" value="1"/>
</dbReference>
<dbReference type="Pfam" id="PF02893">
    <property type="entry name" value="GRAM"/>
    <property type="match status" value="1"/>
</dbReference>
<dbReference type="AlphaFoldDB" id="A0A9P6RPQ9"/>
<proteinExistence type="predicted"/>
<evidence type="ECO:0000259" key="2">
    <source>
        <dbReference type="PROSITE" id="PS50086"/>
    </source>
</evidence>
<feature type="compositionally biased region" description="Low complexity" evidence="1">
    <location>
        <begin position="90"/>
        <end position="118"/>
    </location>
</feature>
<feature type="region of interest" description="Disordered" evidence="1">
    <location>
        <begin position="85"/>
        <end position="153"/>
    </location>
</feature>
<dbReference type="PANTHER" id="PTHR47219:SF20">
    <property type="entry name" value="TBC1 DOMAIN FAMILY MEMBER 2B"/>
    <property type="match status" value="1"/>
</dbReference>
<feature type="region of interest" description="Disordered" evidence="1">
    <location>
        <begin position="667"/>
        <end position="693"/>
    </location>
</feature>
<dbReference type="Gene3D" id="1.10.472.80">
    <property type="entry name" value="Ypt/Rab-GAP domain of gyp1p, domain 3"/>
    <property type="match status" value="1"/>
</dbReference>
<feature type="region of interest" description="Disordered" evidence="1">
    <location>
        <begin position="1010"/>
        <end position="1050"/>
    </location>
</feature>
<dbReference type="EMBL" id="JAAAIP010000109">
    <property type="protein sequence ID" value="KAG0325560.1"/>
    <property type="molecule type" value="Genomic_DNA"/>
</dbReference>
<keyword evidence="4" id="KW-1185">Reference proteome</keyword>
<dbReference type="Gene3D" id="2.30.29.30">
    <property type="entry name" value="Pleckstrin-homology domain (PH domain)/Phosphotyrosine-binding domain (PTB)"/>
    <property type="match status" value="1"/>
</dbReference>
<dbReference type="OrthoDB" id="294251at2759"/>
<sequence length="1125" mass="124327">MIIKPIPCASTDQTLVWQDEEANHRFILQTRSVSLLSTHQIKKLGRLSLTLVNSVANPASDPAQPPSTILSNSRRTSLTGPIKLDKEQQHQPQQDQQQQQQQLLQEQQPAEVAEAQDPLSASNPPSFLRFFPRSTSHSVASPSSPPSAPALPERRASFGHKAALSLSSAGDLFGNIVGSVQKGTTSTQKTLRQLPSSLKMSAIGSTFSLPSLAASASNSTLGKMLDSVVRVDHYDVSLADATYRIVLQCSLENYVVAIAVDEAAIRADWDCIHKTVFPRVSELELIAAANRGDENESDRRWIYELDRLSEALSLDHDQDRAIMSAELSRIFEFENEELLCFYRSGYVQEDGVVVPGYIALTKNFVCWHNSTMTEKTCDATTTYNANSDTDAIMRTKIAYKDVISIDDRDQKGHIVIATRTSKTVLVPTFHQREVVEMLTHFCNAYMRLLVSGMAGTAQHGPTSLSPIKYSGFLVNSASDLKEYQRDSRFRSIFRLSPSERPLEEFSVTLEARSFADPHCGTLYLSRNFICYMSGPPSTANSIPDAPLVDTFQPSLTLVIPISEIVEVRRELCPSGSSGSSKQGSQPSQSLSGPGSPTLNTTFASIMTFVARPQPAVMVVLRSRVSLWFARHQGGNQELYEAIDNAVKTSINSTALLKTLEMQTSQGVLRRDSAIGSTRSQDQSQSSQPDDYDDLHVMNTDQEISTGTVGATTIPLPFGLQHLFADVSESQSANTQRLVTEEDQQRDIDLECAWVDYFAQYGKDACMIKTKELQSLVFRGITETFRPQLWMVLSGASYFRSGDDSYRLNLQGGGAEKESSVLGEIEKDVMRSMPGHPAFQSTVGLGALRRVLSSYSWRNPSIGYAQSMNIVASVLLIHLKEEDAFWLLATICEQLLPDYYSRTLLGVQVDQKVFAHLVGISLPAIAAHFQEIDLDQATITIPWFLCLYQSAFPAPAAARVLDCFFYQGHPFLFILGLAILKSCQPSLLQCKNDESVVLTMQAYFRRFKEPAPRAGDGSADSEGEAEAEAKDRGERIPLLPGRASKNNNGSTARKTIKVAEIHSDPAPKTLLLSGMRLMDQLLNMAHTEFSFITIDDIEKLRDRFRMTVVSSMDSRAHEVHGEDGEE</sequence>
<dbReference type="SUPFAM" id="SSF47923">
    <property type="entry name" value="Ypt/Rab-GAP domain of gyp1p"/>
    <property type="match status" value="2"/>
</dbReference>
<feature type="compositionally biased region" description="Low complexity" evidence="1">
    <location>
        <begin position="132"/>
        <end position="142"/>
    </location>
</feature>
<dbReference type="InterPro" id="IPR011993">
    <property type="entry name" value="PH-like_dom_sf"/>
</dbReference>
<gene>
    <name evidence="3" type="primary">TBC1D8</name>
    <name evidence="3" type="ORF">BGZ99_000443</name>
</gene>
<dbReference type="Proteomes" id="UP000738325">
    <property type="component" value="Unassembled WGS sequence"/>
</dbReference>
<feature type="compositionally biased region" description="Low complexity" evidence="1">
    <location>
        <begin position="679"/>
        <end position="688"/>
    </location>
</feature>
<dbReference type="InterPro" id="IPR000195">
    <property type="entry name" value="Rab-GAP-TBC_dom"/>
</dbReference>